<gene>
    <name evidence="1" type="ORF">ACFPIE_09495</name>
</gene>
<evidence type="ECO:0000313" key="1">
    <source>
        <dbReference type="EMBL" id="MFC5344147.1"/>
    </source>
</evidence>
<name>A0ABW0FU01_9CAUL</name>
<sequence>MALDVLSRQLERRLTAIQGAIDRSLVAPAAPGKLERWAMQEGFVSQAWQAWGHFCREVIIASAQGIPTASNQPTGCPHSARPLDELAWIGMRAANNESIVGIKAIKSRKSEPTWGDASKYPKIVQAYGLANEQTILSGLSIAGRISTHMQMIRNASAHADPDNIAGVRSLATFYQVTAIKMPGDAIFWIEPNTGQFLYRFWTTRMIAAAKQAVQ</sequence>
<organism evidence="1 2">
    <name type="scientific">Brevundimonas staleyi</name>
    <dbReference type="NCBI Taxonomy" id="74326"/>
    <lineage>
        <taxon>Bacteria</taxon>
        <taxon>Pseudomonadati</taxon>
        <taxon>Pseudomonadota</taxon>
        <taxon>Alphaproteobacteria</taxon>
        <taxon>Caulobacterales</taxon>
        <taxon>Caulobacteraceae</taxon>
        <taxon>Brevundimonas</taxon>
    </lineage>
</organism>
<dbReference type="RefSeq" id="WP_374037309.1">
    <property type="nucleotide sequence ID" value="NZ_CP169082.1"/>
</dbReference>
<evidence type="ECO:0000313" key="2">
    <source>
        <dbReference type="Proteomes" id="UP001596152"/>
    </source>
</evidence>
<dbReference type="EMBL" id="JBHSLF010000018">
    <property type="protein sequence ID" value="MFC5344147.1"/>
    <property type="molecule type" value="Genomic_DNA"/>
</dbReference>
<reference evidence="2" key="1">
    <citation type="journal article" date="2019" name="Int. J. Syst. Evol. Microbiol.">
        <title>The Global Catalogue of Microorganisms (GCM) 10K type strain sequencing project: providing services to taxonomists for standard genome sequencing and annotation.</title>
        <authorList>
            <consortium name="The Broad Institute Genomics Platform"/>
            <consortium name="The Broad Institute Genome Sequencing Center for Infectious Disease"/>
            <person name="Wu L."/>
            <person name="Ma J."/>
        </authorList>
    </citation>
    <scope>NUCLEOTIDE SEQUENCE [LARGE SCALE GENOMIC DNA]</scope>
    <source>
        <strain evidence="2">JCM 12125</strain>
    </source>
</reference>
<keyword evidence="2" id="KW-1185">Reference proteome</keyword>
<evidence type="ECO:0008006" key="3">
    <source>
        <dbReference type="Google" id="ProtNLM"/>
    </source>
</evidence>
<comment type="caution">
    <text evidence="1">The sequence shown here is derived from an EMBL/GenBank/DDBJ whole genome shotgun (WGS) entry which is preliminary data.</text>
</comment>
<dbReference type="Proteomes" id="UP001596152">
    <property type="component" value="Unassembled WGS sequence"/>
</dbReference>
<protein>
    <recommendedName>
        <fullName evidence="3">RiboL-PSP-HEPN domain-containing protein</fullName>
    </recommendedName>
</protein>
<proteinExistence type="predicted"/>
<accession>A0ABW0FU01</accession>